<gene>
    <name evidence="2" type="ORF">WJX75_007103</name>
</gene>
<sequence>MHYTPALSSFPNALTAEFWLTRAKAREDEGDILGALGVLENAIRRNARPFSPLTKAISRLQAAAGMQEPRAAAARPAPVKLWSSLRPNAADKEKKKTLRFAGKADEDIEQLADSVAGPEKLTQLQDSETQDTEKFKERTPHVRFSTPAPMETTRQPKSPMASRSSNAGSTPFHSSGSRQRMSDFSDDSDDASISESGSPTTVSRRLLEPVLLETIRNMNACKPSGDKEYFENEAEMDEQADGEGPAESHMSESECMGNMQRYLLESEVSPTSDVSTPHGMTASPLSETDDVDEGRACEGNFSFDSLVPAATATPDLNLQAIPGLRTRPAAPPHGNATPSVCINPLYASTNTPSTANSDALNTAAYTPAAPADPMFYATPVTVSASTAPLLSALAAKNLFSAAPAIEEEPEEAPAADDQLQTEGFAAARRAFPRTPASAVRRSRLEADDAPTPIRNPLRVATPVRARPRVGMTEMRSLLQDPHAPSPAQAAAMGSRNALSPMRAAPKMRTGLGHAQLVTPKRRSARKPAAAAPQSTGKMLAAAGFAYTPNAALAGRLAAAADGQPVLGDAMDADLLASMDEVEDGEGTPVVLEASQLEELAAVMGAVSLTPSLEAACRSRSNTPEPPGITMDATVPSTRNLEIEADNETTPNATLTAPQSSMRITRSALRKSQPADGRGVAEEGAESEQEGTPSFKEAPTPPQSARVTRSAAKARQHTPVPAASAEASKEAAGSGEVSSSKSSKQMSPTERSIRQGLRRSTRLA</sequence>
<feature type="region of interest" description="Disordered" evidence="1">
    <location>
        <begin position="642"/>
        <end position="763"/>
    </location>
</feature>
<evidence type="ECO:0008006" key="4">
    <source>
        <dbReference type="Google" id="ProtNLM"/>
    </source>
</evidence>
<feature type="region of interest" description="Disordered" evidence="1">
    <location>
        <begin position="113"/>
        <end position="205"/>
    </location>
</feature>
<feature type="compositionally biased region" description="Low complexity" evidence="1">
    <location>
        <begin position="428"/>
        <end position="438"/>
    </location>
</feature>
<keyword evidence="3" id="KW-1185">Reference proteome</keyword>
<feature type="region of interest" description="Disordered" evidence="1">
    <location>
        <begin position="267"/>
        <end position="293"/>
    </location>
</feature>
<comment type="caution">
    <text evidence="2">The sequence shown here is derived from an EMBL/GenBank/DDBJ whole genome shotgun (WGS) entry which is preliminary data.</text>
</comment>
<proteinExistence type="predicted"/>
<feature type="compositionally biased region" description="Basic and acidic residues" evidence="1">
    <location>
        <begin position="131"/>
        <end position="140"/>
    </location>
</feature>
<accession>A0ABR2YI32</accession>
<name>A0ABR2YI32_9CHLO</name>
<feature type="compositionally biased region" description="Polar residues" evidence="1">
    <location>
        <begin position="647"/>
        <end position="663"/>
    </location>
</feature>
<protein>
    <recommendedName>
        <fullName evidence="4">Shugoshin C-terminal domain-containing protein</fullName>
    </recommendedName>
</protein>
<feature type="compositionally biased region" description="Low complexity" evidence="1">
    <location>
        <begin position="721"/>
        <end position="743"/>
    </location>
</feature>
<feature type="region of interest" description="Disordered" evidence="1">
    <location>
        <begin position="428"/>
        <end position="455"/>
    </location>
</feature>
<reference evidence="2 3" key="1">
    <citation type="journal article" date="2024" name="Nat. Commun.">
        <title>Phylogenomics reveals the evolutionary origins of lichenization in chlorophyte algae.</title>
        <authorList>
            <person name="Puginier C."/>
            <person name="Libourel C."/>
            <person name="Otte J."/>
            <person name="Skaloud P."/>
            <person name="Haon M."/>
            <person name="Grisel S."/>
            <person name="Petersen M."/>
            <person name="Berrin J.G."/>
            <person name="Delaux P.M."/>
            <person name="Dal Grande F."/>
            <person name="Keller J."/>
        </authorList>
    </citation>
    <scope>NUCLEOTIDE SEQUENCE [LARGE SCALE GENOMIC DNA]</scope>
    <source>
        <strain evidence="2 3">SAG 216-7</strain>
    </source>
</reference>
<evidence type="ECO:0000313" key="2">
    <source>
        <dbReference type="EMBL" id="KAK9905823.1"/>
    </source>
</evidence>
<organism evidence="2 3">
    <name type="scientific">Coccomyxa subellipsoidea</name>
    <dbReference type="NCBI Taxonomy" id="248742"/>
    <lineage>
        <taxon>Eukaryota</taxon>
        <taxon>Viridiplantae</taxon>
        <taxon>Chlorophyta</taxon>
        <taxon>core chlorophytes</taxon>
        <taxon>Trebouxiophyceae</taxon>
        <taxon>Trebouxiophyceae incertae sedis</taxon>
        <taxon>Coccomyxaceae</taxon>
        <taxon>Coccomyxa</taxon>
    </lineage>
</organism>
<evidence type="ECO:0000313" key="3">
    <source>
        <dbReference type="Proteomes" id="UP001491310"/>
    </source>
</evidence>
<evidence type="ECO:0000256" key="1">
    <source>
        <dbReference type="SAM" id="MobiDB-lite"/>
    </source>
</evidence>
<feature type="region of interest" description="Disordered" evidence="1">
    <location>
        <begin position="233"/>
        <end position="254"/>
    </location>
</feature>
<feature type="compositionally biased region" description="Polar residues" evidence="1">
    <location>
        <begin position="152"/>
        <end position="179"/>
    </location>
</feature>
<dbReference type="Proteomes" id="UP001491310">
    <property type="component" value="Unassembled WGS sequence"/>
</dbReference>
<dbReference type="EMBL" id="JALJOT010000011">
    <property type="protein sequence ID" value="KAK9905823.1"/>
    <property type="molecule type" value="Genomic_DNA"/>
</dbReference>